<evidence type="ECO:0000313" key="1">
    <source>
        <dbReference type="EMBL" id="KKK93823.1"/>
    </source>
</evidence>
<accession>A0A0F8ZJ32</accession>
<gene>
    <name evidence="1" type="ORF">LCGC14_2689050</name>
</gene>
<proteinExistence type="predicted"/>
<reference evidence="1" key="1">
    <citation type="journal article" date="2015" name="Nature">
        <title>Complex archaea that bridge the gap between prokaryotes and eukaryotes.</title>
        <authorList>
            <person name="Spang A."/>
            <person name="Saw J.H."/>
            <person name="Jorgensen S.L."/>
            <person name="Zaremba-Niedzwiedzka K."/>
            <person name="Martijn J."/>
            <person name="Lind A.E."/>
            <person name="van Eijk R."/>
            <person name="Schleper C."/>
            <person name="Guy L."/>
            <person name="Ettema T.J."/>
        </authorList>
    </citation>
    <scope>NUCLEOTIDE SEQUENCE</scope>
</reference>
<dbReference type="AlphaFoldDB" id="A0A0F8ZJ32"/>
<dbReference type="EMBL" id="LAZR01047611">
    <property type="protein sequence ID" value="KKK93823.1"/>
    <property type="molecule type" value="Genomic_DNA"/>
</dbReference>
<sequence length="184" mass="20773">CKKIDRGVKSLKAYNRIFKSNGHYYLPYGGMSDAIFIDGAPLRSQWVPEEAMDAEQLERLCTARPRNVFGEVISRYQSEEVLKFLADIKIYYPELFALLSDEQKARVETIDYVGRKADLTTVAPGPVTLSKDVWEWDGETLRREGSMLLQPVPGACVQTIVPEPGAMVTITRNEQVTEKTVLLD</sequence>
<protein>
    <submittedName>
        <fullName evidence="1">Uncharacterized protein</fullName>
    </submittedName>
</protein>
<name>A0A0F8ZJ32_9ZZZZ</name>
<organism evidence="1">
    <name type="scientific">marine sediment metagenome</name>
    <dbReference type="NCBI Taxonomy" id="412755"/>
    <lineage>
        <taxon>unclassified sequences</taxon>
        <taxon>metagenomes</taxon>
        <taxon>ecological metagenomes</taxon>
    </lineage>
</organism>
<feature type="non-terminal residue" evidence="1">
    <location>
        <position position="1"/>
    </location>
</feature>
<comment type="caution">
    <text evidence="1">The sequence shown here is derived from an EMBL/GenBank/DDBJ whole genome shotgun (WGS) entry which is preliminary data.</text>
</comment>